<name>A0AAE3JBC3_9FIRM</name>
<comment type="caution">
    <text evidence="3">The sequence shown here is derived from an EMBL/GenBank/DDBJ whole genome shotgun (WGS) entry which is preliminary data.</text>
</comment>
<dbReference type="InterPro" id="IPR050873">
    <property type="entry name" value="V-ATPase_V0D/AC39_subunit"/>
</dbReference>
<dbReference type="RefSeq" id="WP_118612606.1">
    <property type="nucleotide sequence ID" value="NZ_JAJEQN010000011.1"/>
</dbReference>
<dbReference type="InterPro" id="IPR036079">
    <property type="entry name" value="ATPase_csu/dsu_sf"/>
</dbReference>
<dbReference type="GO" id="GO:0046961">
    <property type="term" value="F:proton-transporting ATPase activity, rotational mechanism"/>
    <property type="evidence" value="ECO:0007669"/>
    <property type="project" value="InterPro"/>
</dbReference>
<evidence type="ECO:0000313" key="3">
    <source>
        <dbReference type="EMBL" id="MCC2221185.1"/>
    </source>
</evidence>
<evidence type="ECO:0000256" key="1">
    <source>
        <dbReference type="ARBA" id="ARBA00022448"/>
    </source>
</evidence>
<gene>
    <name evidence="3" type="ORF">LKD48_05920</name>
</gene>
<proteinExistence type="predicted"/>
<dbReference type="PANTHER" id="PTHR38682">
    <property type="entry name" value="V-TYPE ATP SYNTHASE SUBUNIT C"/>
    <property type="match status" value="1"/>
</dbReference>
<dbReference type="InterPro" id="IPR002843">
    <property type="entry name" value="ATPase_V0-cplx_csu/dsu"/>
</dbReference>
<reference evidence="3 4" key="1">
    <citation type="submission" date="2021-10" db="EMBL/GenBank/DDBJ databases">
        <title>Anaerobic single-cell dispensing facilitates the cultivation of human gut bacteria.</title>
        <authorList>
            <person name="Afrizal A."/>
        </authorList>
    </citation>
    <scope>NUCLEOTIDE SEQUENCE [LARGE SCALE GENOMIC DNA]</scope>
    <source>
        <strain evidence="3 4">CLA-AA-H224</strain>
    </source>
</reference>
<dbReference type="PANTHER" id="PTHR38682:SF1">
    <property type="entry name" value="V-TYPE ATP SYNTHASE SUBUNIT C"/>
    <property type="match status" value="1"/>
</dbReference>
<organism evidence="3 4">
    <name type="scientific">Anthropogastromicrobium aceti</name>
    <dbReference type="NCBI Taxonomy" id="2981768"/>
    <lineage>
        <taxon>Bacteria</taxon>
        <taxon>Bacillati</taxon>
        <taxon>Bacillota</taxon>
        <taxon>Clostridia</taxon>
        <taxon>Lachnospirales</taxon>
        <taxon>Lachnospiraceae</taxon>
        <taxon>Anthropogastromicrobium</taxon>
    </lineage>
</organism>
<dbReference type="SUPFAM" id="SSF103486">
    <property type="entry name" value="V-type ATP synthase subunit C"/>
    <property type="match status" value="1"/>
</dbReference>
<keyword evidence="1" id="KW-0813">Transport</keyword>
<keyword evidence="4" id="KW-1185">Reference proteome</keyword>
<evidence type="ECO:0000313" key="4">
    <source>
        <dbReference type="Proteomes" id="UP001198200"/>
    </source>
</evidence>
<protein>
    <submittedName>
        <fullName evidence="3">V-type ATPase subunit</fullName>
    </submittedName>
</protein>
<evidence type="ECO:0000256" key="2">
    <source>
        <dbReference type="ARBA" id="ARBA00023065"/>
    </source>
</evidence>
<dbReference type="Gene3D" id="1.10.132.50">
    <property type="entry name" value="ATP synthase (C/AC39) subunit, domain 3"/>
    <property type="match status" value="3"/>
</dbReference>
<dbReference type="Pfam" id="PF01992">
    <property type="entry name" value="vATP-synt_AC39"/>
    <property type="match status" value="1"/>
</dbReference>
<dbReference type="Proteomes" id="UP001198200">
    <property type="component" value="Unassembled WGS sequence"/>
</dbReference>
<dbReference type="EMBL" id="JAJEQN010000011">
    <property type="protein sequence ID" value="MCC2221185.1"/>
    <property type="molecule type" value="Genomic_DNA"/>
</dbReference>
<accession>A0AAE3JBC3</accession>
<dbReference type="AlphaFoldDB" id="A0AAE3JBC3"/>
<dbReference type="InterPro" id="IPR044911">
    <property type="entry name" value="V-type_ATPase_csu/dsu_dom_3"/>
</dbReference>
<sequence length="351" mass="40675">MIIISGILSYSGISAKARAMGGKLLKKEQYEQLASCASVGEAVGYLRQFSEYEPLLRDFDEHDSHRGMIEATLMGSLYNDYNRLYSFARGEQRAFLDFYFLHYEAAYLKGCLRKVISGQSIQEDQAYRSAFFARHSHLDTDAIENSTTVDELIDALKNTPFYHPLDAIRHTEEPSLFDYEGSLDVYYFSYIWKQKDKLLKGKERQIIADSYGRRIDLLNIQWLMRAKKNYRMTAPELYAMVVPSYYHLKPDDITAIVEAPTYEEARLLIVNGYYGQKYADDFAEIRFVEKMYTELVEHIFELAGRKNPYSVAPLNALLYRKEHEIARITSIIEGIRYGIPTAKLMKYAVTQ</sequence>
<keyword evidence="2" id="KW-0406">Ion transport</keyword>